<dbReference type="InterPro" id="IPR002303">
    <property type="entry name" value="Valyl-tRNA_ligase"/>
</dbReference>
<evidence type="ECO:0000256" key="10">
    <source>
        <dbReference type="ARBA" id="ARBA00023146"/>
    </source>
</evidence>
<evidence type="ECO:0000313" key="18">
    <source>
        <dbReference type="EMBL" id="CAB1452468.1"/>
    </source>
</evidence>
<dbReference type="PRINTS" id="PR00986">
    <property type="entry name" value="TRNASYNTHVAL"/>
</dbReference>
<dbReference type="GO" id="GO:0005739">
    <property type="term" value="C:mitochondrion"/>
    <property type="evidence" value="ECO:0007669"/>
    <property type="project" value="UniProtKB-SubCell"/>
</dbReference>
<dbReference type="InterPro" id="IPR009008">
    <property type="entry name" value="Val/Leu/Ile-tRNA-synth_edit"/>
</dbReference>
<accession>A0A9N7VNM0</accession>
<evidence type="ECO:0000256" key="5">
    <source>
        <dbReference type="ARBA" id="ARBA00022741"/>
    </source>
</evidence>
<dbReference type="InterPro" id="IPR001412">
    <property type="entry name" value="aa-tRNA-synth_I_CS"/>
</dbReference>
<proteinExistence type="inferred from homology"/>
<feature type="compositionally biased region" description="Low complexity" evidence="16">
    <location>
        <begin position="153"/>
        <end position="173"/>
    </location>
</feature>
<sequence>MFWSCSGYQKLLLELKLMDPCSERLVPLNTSPMIFTLSPGASSYISQVQSPLQETADDTAGPWYDPVTTDLSVHLPGTIAGHSSAVEYNCGGYFYDVTLISSVDVIRSIQHSGSCLMCTDVSQMVQCIDNTMWRTGGVLRVRLVSRGAARLCSNNPSNTSSSSSSQSLSPPRFQSEKQRRRREREQAILSSQHSSAEDKPVKWTEKQRILYTATTPPGTKKDTSLPFPTSYSPEYVESSWYQWWEKEGFLSPEQHERLPHAVDRTFSLCIPPPNVTGTLHLGHALTVAVQDALVRRRRMQGYRVLWVPGCDHAGIATQTVVERRLLREEGKHRHNFTREEFLQEVWKWKNDKGEEIYKQLRSLGASLDWSRACFTMDPGFSRAVTEAFVRMCDVGLIYRSEGLVNWSCALESAISDIEVDSKELSGPTMLSVPGYENKVEFGTMFTFAYPIEDHDEEVIVSTTRPETMLGDVAVAVHPDDPRYQAVNGKQCRHPFTNRLLPIITDSMVDMELGTGAVKVTPAHDHSDFLLSQRHSLPRLTVIRGDGTMTPPCGQWLEGVKRFDARQFVVDALVERKLFRGKKSHAMTLPICSRSGDIIEPLLKKQWFVRCDQMAKKALQAVEDGQLQIIPDYYNKTWKTWLSNISDWCISRQLWWGHQIPAYQVELPNCTDTKEERWVWGQSEDEARQRAAIRYGVRPEAITLTQDPDVLDTWFSSGLFPFAMLGWPEQTTDLQHYYPISILETGNDLVFFWVARMVMLGTELTGQLPFKQVLFHSLVRDKHGRKMSKSLGNVIDPLDVIHGVSLERLQEKVMEGNLDPREQLLAIEAQRKDFPKGIPQCGTDALRFALCSHKMQGE</sequence>
<evidence type="ECO:0000256" key="7">
    <source>
        <dbReference type="ARBA" id="ARBA00022917"/>
    </source>
</evidence>
<dbReference type="InterPro" id="IPR014729">
    <property type="entry name" value="Rossmann-like_a/b/a_fold"/>
</dbReference>
<dbReference type="InterPro" id="IPR002300">
    <property type="entry name" value="aa-tRNA-synth_Ia"/>
</dbReference>
<evidence type="ECO:0000256" key="15">
    <source>
        <dbReference type="RuleBase" id="RU363035"/>
    </source>
</evidence>
<dbReference type="EC" id="6.1.1.9" evidence="3"/>
<dbReference type="FunFam" id="3.90.740.10:FF:000005">
    <property type="entry name" value="Valine--tRNA ligase, mitochondrial"/>
    <property type="match status" value="1"/>
</dbReference>
<comment type="function">
    <text evidence="13">Catalyzes the attachment of valine to tRNA(Val) in a two-step reaction: valine is first activated by ATP to form Val-AMP and then transferred to the acceptor end of tRNA(Val).</text>
</comment>
<feature type="domain" description="Aminoacyl-tRNA synthetase class Ia" evidence="17">
    <location>
        <begin position="240"/>
        <end position="853"/>
    </location>
</feature>
<evidence type="ECO:0000256" key="3">
    <source>
        <dbReference type="ARBA" id="ARBA00013169"/>
    </source>
</evidence>
<evidence type="ECO:0000256" key="8">
    <source>
        <dbReference type="ARBA" id="ARBA00022946"/>
    </source>
</evidence>
<name>A0A9N7VNM0_PLEPL</name>
<dbReference type="AlphaFoldDB" id="A0A9N7VNM0"/>
<keyword evidence="10 15" id="KW-0030">Aminoacyl-tRNA synthetase</keyword>
<dbReference type="NCBIfam" id="NF004349">
    <property type="entry name" value="PRK05729.1"/>
    <property type="match status" value="1"/>
</dbReference>
<keyword evidence="9" id="KW-0496">Mitochondrion</keyword>
<dbReference type="CDD" id="cd00817">
    <property type="entry name" value="ValRS_core"/>
    <property type="match status" value="1"/>
</dbReference>
<evidence type="ECO:0000256" key="13">
    <source>
        <dbReference type="ARBA" id="ARBA00043854"/>
    </source>
</evidence>
<dbReference type="Proteomes" id="UP001153269">
    <property type="component" value="Unassembled WGS sequence"/>
</dbReference>
<keyword evidence="19" id="KW-1185">Reference proteome</keyword>
<evidence type="ECO:0000256" key="1">
    <source>
        <dbReference type="ARBA" id="ARBA00004173"/>
    </source>
</evidence>
<protein>
    <recommendedName>
        <fullName evidence="12">Valine--tRNA ligase, mitochondrial</fullName>
        <ecNumber evidence="3">6.1.1.9</ecNumber>
    </recommendedName>
    <alternativeName>
        <fullName evidence="11">Valyl-tRNA synthetase</fullName>
    </alternativeName>
</protein>
<keyword evidence="6 15" id="KW-0067">ATP-binding</keyword>
<dbReference type="NCBIfam" id="TIGR00422">
    <property type="entry name" value="valS"/>
    <property type="match status" value="1"/>
</dbReference>
<dbReference type="PANTHER" id="PTHR11946">
    <property type="entry name" value="VALYL-TRNA SYNTHETASES"/>
    <property type="match status" value="1"/>
</dbReference>
<evidence type="ECO:0000256" key="2">
    <source>
        <dbReference type="ARBA" id="ARBA00005594"/>
    </source>
</evidence>
<evidence type="ECO:0000256" key="12">
    <source>
        <dbReference type="ARBA" id="ARBA00040837"/>
    </source>
</evidence>
<keyword evidence="5 15" id="KW-0547">Nucleotide-binding</keyword>
<dbReference type="GO" id="GO:0006438">
    <property type="term" value="P:valyl-tRNA aminoacylation"/>
    <property type="evidence" value="ECO:0007669"/>
    <property type="project" value="InterPro"/>
</dbReference>
<dbReference type="GO" id="GO:0005829">
    <property type="term" value="C:cytosol"/>
    <property type="evidence" value="ECO:0007669"/>
    <property type="project" value="TreeGrafter"/>
</dbReference>
<dbReference type="Gene3D" id="3.40.50.620">
    <property type="entry name" value="HUPs"/>
    <property type="match status" value="2"/>
</dbReference>
<dbReference type="FunFam" id="3.40.50.620:FF:000020">
    <property type="entry name" value="Valine--tRNA ligase, mitochondrial"/>
    <property type="match status" value="1"/>
</dbReference>
<evidence type="ECO:0000313" key="19">
    <source>
        <dbReference type="Proteomes" id="UP001153269"/>
    </source>
</evidence>
<evidence type="ECO:0000256" key="9">
    <source>
        <dbReference type="ARBA" id="ARBA00023128"/>
    </source>
</evidence>
<dbReference type="Gene3D" id="3.90.740.10">
    <property type="entry name" value="Valyl/Leucyl/Isoleucyl-tRNA synthetase, editing domain"/>
    <property type="match status" value="2"/>
</dbReference>
<dbReference type="EMBL" id="CADEAL010004129">
    <property type="protein sequence ID" value="CAB1452468.1"/>
    <property type="molecule type" value="Genomic_DNA"/>
</dbReference>
<dbReference type="GO" id="GO:0004832">
    <property type="term" value="F:valine-tRNA ligase activity"/>
    <property type="evidence" value="ECO:0007669"/>
    <property type="project" value="UniProtKB-EC"/>
</dbReference>
<keyword evidence="4 15" id="KW-0436">Ligase</keyword>
<evidence type="ECO:0000256" key="11">
    <source>
        <dbReference type="ARBA" id="ARBA00029936"/>
    </source>
</evidence>
<dbReference type="GO" id="GO:0005524">
    <property type="term" value="F:ATP binding"/>
    <property type="evidence" value="ECO:0007669"/>
    <property type="project" value="UniProtKB-KW"/>
</dbReference>
<evidence type="ECO:0000256" key="14">
    <source>
        <dbReference type="ARBA" id="ARBA00047552"/>
    </source>
</evidence>
<dbReference type="SUPFAM" id="SSF50677">
    <property type="entry name" value="ValRS/IleRS/LeuRS editing domain"/>
    <property type="match status" value="1"/>
</dbReference>
<comment type="catalytic activity">
    <reaction evidence="14">
        <text>tRNA(Val) + L-valine + ATP = L-valyl-tRNA(Val) + AMP + diphosphate</text>
        <dbReference type="Rhea" id="RHEA:10704"/>
        <dbReference type="Rhea" id="RHEA-COMP:9672"/>
        <dbReference type="Rhea" id="RHEA-COMP:9708"/>
        <dbReference type="ChEBI" id="CHEBI:30616"/>
        <dbReference type="ChEBI" id="CHEBI:33019"/>
        <dbReference type="ChEBI" id="CHEBI:57762"/>
        <dbReference type="ChEBI" id="CHEBI:78442"/>
        <dbReference type="ChEBI" id="CHEBI:78537"/>
        <dbReference type="ChEBI" id="CHEBI:456215"/>
        <dbReference type="EC" id="6.1.1.9"/>
    </reaction>
</comment>
<evidence type="ECO:0000256" key="16">
    <source>
        <dbReference type="SAM" id="MobiDB-lite"/>
    </source>
</evidence>
<dbReference type="PANTHER" id="PTHR11946:SF71">
    <property type="entry name" value="VALINE--TRNA LIGASE, MITOCHONDRIAL"/>
    <property type="match status" value="1"/>
</dbReference>
<evidence type="ECO:0000259" key="17">
    <source>
        <dbReference type="Pfam" id="PF00133"/>
    </source>
</evidence>
<reference evidence="18" key="1">
    <citation type="submission" date="2020-03" db="EMBL/GenBank/DDBJ databases">
        <authorList>
            <person name="Weist P."/>
        </authorList>
    </citation>
    <scope>NUCLEOTIDE SEQUENCE</scope>
</reference>
<gene>
    <name evidence="18" type="ORF">PLEPLA_LOCUS40218</name>
</gene>
<feature type="region of interest" description="Disordered" evidence="16">
    <location>
        <begin position="152"/>
        <end position="202"/>
    </location>
</feature>
<comment type="subcellular location">
    <subcellularLocation>
        <location evidence="1">Mitochondrion</location>
    </subcellularLocation>
</comment>
<dbReference type="SUPFAM" id="SSF52374">
    <property type="entry name" value="Nucleotidylyl transferase"/>
    <property type="match status" value="1"/>
</dbReference>
<dbReference type="Pfam" id="PF00133">
    <property type="entry name" value="tRNA-synt_1"/>
    <property type="match status" value="1"/>
</dbReference>
<comment type="caution">
    <text evidence="18">The sequence shown here is derived from an EMBL/GenBank/DDBJ whole genome shotgun (WGS) entry which is preliminary data.</text>
</comment>
<dbReference type="GO" id="GO:0002161">
    <property type="term" value="F:aminoacyl-tRNA deacylase activity"/>
    <property type="evidence" value="ECO:0007669"/>
    <property type="project" value="InterPro"/>
</dbReference>
<organism evidence="18 19">
    <name type="scientific">Pleuronectes platessa</name>
    <name type="common">European plaice</name>
    <dbReference type="NCBI Taxonomy" id="8262"/>
    <lineage>
        <taxon>Eukaryota</taxon>
        <taxon>Metazoa</taxon>
        <taxon>Chordata</taxon>
        <taxon>Craniata</taxon>
        <taxon>Vertebrata</taxon>
        <taxon>Euteleostomi</taxon>
        <taxon>Actinopterygii</taxon>
        <taxon>Neopterygii</taxon>
        <taxon>Teleostei</taxon>
        <taxon>Neoteleostei</taxon>
        <taxon>Acanthomorphata</taxon>
        <taxon>Carangaria</taxon>
        <taxon>Pleuronectiformes</taxon>
        <taxon>Pleuronectoidei</taxon>
        <taxon>Pleuronectidae</taxon>
        <taxon>Pleuronectes</taxon>
    </lineage>
</organism>
<evidence type="ECO:0000256" key="6">
    <source>
        <dbReference type="ARBA" id="ARBA00022840"/>
    </source>
</evidence>
<dbReference type="PROSITE" id="PS00178">
    <property type="entry name" value="AA_TRNA_LIGASE_I"/>
    <property type="match status" value="1"/>
</dbReference>
<evidence type="ECO:0000256" key="4">
    <source>
        <dbReference type="ARBA" id="ARBA00022598"/>
    </source>
</evidence>
<keyword evidence="7 15" id="KW-0648">Protein biosynthesis</keyword>
<keyword evidence="8" id="KW-0809">Transit peptide</keyword>
<dbReference type="FunFam" id="3.40.50.620:FF:000120">
    <property type="entry name" value="Valine--tRNA ligase, mitochondrial"/>
    <property type="match status" value="1"/>
</dbReference>
<comment type="similarity">
    <text evidence="2 15">Belongs to the class-I aminoacyl-tRNA synthetase family.</text>
</comment>